<dbReference type="AlphaFoldDB" id="A0A9X2C1N1"/>
<evidence type="ECO:0000256" key="1">
    <source>
        <dbReference type="ARBA" id="ARBA00010476"/>
    </source>
</evidence>
<dbReference type="PANTHER" id="PTHR14021:SF15">
    <property type="entry name" value="IRON-SULFUR CLUSTER CO-CHAPERONE PROTEIN HSCB"/>
    <property type="match status" value="1"/>
</dbReference>
<evidence type="ECO:0000313" key="6">
    <source>
        <dbReference type="EMBL" id="MCK9685939.1"/>
    </source>
</evidence>
<dbReference type="InterPro" id="IPR004640">
    <property type="entry name" value="HscB"/>
</dbReference>
<dbReference type="Gene3D" id="1.10.287.110">
    <property type="entry name" value="DnaJ domain"/>
    <property type="match status" value="1"/>
</dbReference>
<dbReference type="InterPro" id="IPR036386">
    <property type="entry name" value="HscB_C_sf"/>
</dbReference>
<proteinExistence type="inferred from homology"/>
<dbReference type="PROSITE" id="PS50076">
    <property type="entry name" value="DNAJ_2"/>
    <property type="match status" value="1"/>
</dbReference>
<dbReference type="GO" id="GO:0051259">
    <property type="term" value="P:protein complex oligomerization"/>
    <property type="evidence" value="ECO:0007669"/>
    <property type="project" value="InterPro"/>
</dbReference>
<evidence type="ECO:0000256" key="2">
    <source>
        <dbReference type="ARBA" id="ARBA00023186"/>
    </source>
</evidence>
<dbReference type="GO" id="GO:0001671">
    <property type="term" value="F:ATPase activator activity"/>
    <property type="evidence" value="ECO:0007669"/>
    <property type="project" value="InterPro"/>
</dbReference>
<dbReference type="GO" id="GO:0006457">
    <property type="term" value="P:protein folding"/>
    <property type="evidence" value="ECO:0007669"/>
    <property type="project" value="UniProtKB-UniRule"/>
</dbReference>
<dbReference type="GO" id="GO:1990230">
    <property type="term" value="C:iron-sulfur cluster transfer complex"/>
    <property type="evidence" value="ECO:0007669"/>
    <property type="project" value="TreeGrafter"/>
</dbReference>
<evidence type="ECO:0000256" key="4">
    <source>
        <dbReference type="HAMAP-Rule" id="MF_00682"/>
    </source>
</evidence>
<reference evidence="6" key="1">
    <citation type="submission" date="2021-11" db="EMBL/GenBank/DDBJ databases">
        <title>BS-T2-15 a new species belonging to the Comamonadaceae family isolated from the soil of a French oak forest.</title>
        <authorList>
            <person name="Mieszkin S."/>
            <person name="Alain K."/>
        </authorList>
    </citation>
    <scope>NUCLEOTIDE SEQUENCE</scope>
    <source>
        <strain evidence="6">BS-T2-15</strain>
    </source>
</reference>
<dbReference type="NCBIfam" id="TIGR00714">
    <property type="entry name" value="hscB"/>
    <property type="match status" value="1"/>
</dbReference>
<feature type="domain" description="J" evidence="5">
    <location>
        <begin position="10"/>
        <end position="82"/>
    </location>
</feature>
<name>A0A9X2C1N1_9BURK</name>
<dbReference type="Pfam" id="PF07743">
    <property type="entry name" value="HSCB_C"/>
    <property type="match status" value="1"/>
</dbReference>
<comment type="similarity">
    <text evidence="1 4">Belongs to the HscB family.</text>
</comment>
<dbReference type="InterPro" id="IPR009073">
    <property type="entry name" value="HscB_oligo_C"/>
</dbReference>
<dbReference type="RefSeq" id="WP_275681975.1">
    <property type="nucleotide sequence ID" value="NZ_JAJLJH010000002.1"/>
</dbReference>
<sequence length="177" mass="19453">MEDGLSLAASDFELFGLPERFAIDMARLDAKWKQLQGAAHPDRFATETAAAQRVAMQWAIRINEAYRRLKDPLARAAYLCSLHGADIEAESNTAMPAAFLMQQMEWRDALSDAASLDAVDALSDEVIASRNATLKSLQAQIDDAASVDWRAVAGTVRGLMFVDKFMSDIDKRVDALS</sequence>
<dbReference type="HAMAP" id="MF_00682">
    <property type="entry name" value="HscB"/>
    <property type="match status" value="1"/>
</dbReference>
<dbReference type="InterPro" id="IPR036869">
    <property type="entry name" value="J_dom_sf"/>
</dbReference>
<dbReference type="Gene3D" id="1.20.1280.20">
    <property type="entry name" value="HscB, C-terminal domain"/>
    <property type="match status" value="1"/>
</dbReference>
<evidence type="ECO:0000256" key="3">
    <source>
        <dbReference type="ARBA" id="ARBA00025596"/>
    </source>
</evidence>
<dbReference type="GO" id="GO:0051087">
    <property type="term" value="F:protein-folding chaperone binding"/>
    <property type="evidence" value="ECO:0007669"/>
    <property type="project" value="InterPro"/>
</dbReference>
<keyword evidence="2 4" id="KW-0143">Chaperone</keyword>
<dbReference type="Proteomes" id="UP001139353">
    <property type="component" value="Unassembled WGS sequence"/>
</dbReference>
<comment type="subunit">
    <text evidence="4">Interacts with HscA and stimulates its ATPase activity.</text>
</comment>
<dbReference type="EMBL" id="JAJLJH010000002">
    <property type="protein sequence ID" value="MCK9685939.1"/>
    <property type="molecule type" value="Genomic_DNA"/>
</dbReference>
<dbReference type="PANTHER" id="PTHR14021">
    <property type="entry name" value="IRON-SULFUR CLUSTER CO-CHAPERONE PROTEIN HSCB"/>
    <property type="match status" value="1"/>
</dbReference>
<protein>
    <recommendedName>
        <fullName evidence="4">Co-chaperone protein HscB homolog</fullName>
    </recommendedName>
</protein>
<dbReference type="SUPFAM" id="SSF46565">
    <property type="entry name" value="Chaperone J-domain"/>
    <property type="match status" value="1"/>
</dbReference>
<dbReference type="GO" id="GO:0044571">
    <property type="term" value="P:[2Fe-2S] cluster assembly"/>
    <property type="evidence" value="ECO:0007669"/>
    <property type="project" value="InterPro"/>
</dbReference>
<evidence type="ECO:0000259" key="5">
    <source>
        <dbReference type="PROSITE" id="PS50076"/>
    </source>
</evidence>
<keyword evidence="7" id="KW-1185">Reference proteome</keyword>
<gene>
    <name evidence="4 6" type="primary">hscB</name>
    <name evidence="6" type="ORF">LPC04_09485</name>
</gene>
<dbReference type="SUPFAM" id="SSF47144">
    <property type="entry name" value="HSC20 (HSCB), C-terminal oligomerisation domain"/>
    <property type="match status" value="1"/>
</dbReference>
<comment type="function">
    <text evidence="3 4">Co-chaperone involved in the maturation of iron-sulfur cluster-containing proteins. Seems to help targeting proteins to be folded toward HscA.</text>
</comment>
<accession>A0A9X2C1N1</accession>
<comment type="caution">
    <text evidence="6">The sequence shown here is derived from an EMBL/GenBank/DDBJ whole genome shotgun (WGS) entry which is preliminary data.</text>
</comment>
<evidence type="ECO:0000313" key="7">
    <source>
        <dbReference type="Proteomes" id="UP001139353"/>
    </source>
</evidence>
<dbReference type="InterPro" id="IPR001623">
    <property type="entry name" value="DnaJ_domain"/>
</dbReference>
<dbReference type="NCBIfam" id="NF002935">
    <property type="entry name" value="PRK03578.1"/>
    <property type="match status" value="1"/>
</dbReference>
<organism evidence="6 7">
    <name type="scientific">Scleromatobacter humisilvae</name>
    <dbReference type="NCBI Taxonomy" id="2897159"/>
    <lineage>
        <taxon>Bacteria</taxon>
        <taxon>Pseudomonadati</taxon>
        <taxon>Pseudomonadota</taxon>
        <taxon>Betaproteobacteria</taxon>
        <taxon>Burkholderiales</taxon>
        <taxon>Sphaerotilaceae</taxon>
        <taxon>Scleromatobacter</taxon>
    </lineage>
</organism>